<dbReference type="SUPFAM" id="SSF56112">
    <property type="entry name" value="Protein kinase-like (PK-like)"/>
    <property type="match status" value="1"/>
</dbReference>
<dbReference type="Pfam" id="PF03109">
    <property type="entry name" value="ABC1"/>
    <property type="match status" value="1"/>
</dbReference>
<dbReference type="KEGG" id="dol:Dole_0409"/>
<accession>A8ZTF5</accession>
<dbReference type="AlphaFoldDB" id="A8ZTF5"/>
<dbReference type="EMBL" id="CP000859">
    <property type="protein sequence ID" value="ABW66219.1"/>
    <property type="molecule type" value="Genomic_DNA"/>
</dbReference>
<dbReference type="PANTHER" id="PTHR43173">
    <property type="entry name" value="ABC1 FAMILY PROTEIN"/>
    <property type="match status" value="1"/>
</dbReference>
<proteinExistence type="predicted"/>
<protein>
    <submittedName>
        <fullName evidence="2">ABC-1 domain protein</fullName>
    </submittedName>
</protein>
<dbReference type="Proteomes" id="UP000008561">
    <property type="component" value="Chromosome"/>
</dbReference>
<dbReference type="InterPro" id="IPR004147">
    <property type="entry name" value="ABC1_dom"/>
</dbReference>
<dbReference type="HOGENOM" id="CLU_006533_0_2_7"/>
<evidence type="ECO:0000313" key="2">
    <source>
        <dbReference type="EMBL" id="ABW66219.1"/>
    </source>
</evidence>
<dbReference type="STRING" id="96561.Dole_0409"/>
<name>A8ZTF5_DESOH</name>
<reference evidence="2 3" key="1">
    <citation type="submission" date="2007-10" db="EMBL/GenBank/DDBJ databases">
        <title>Complete sequence of Desulfococcus oleovorans Hxd3.</title>
        <authorList>
            <consortium name="US DOE Joint Genome Institute"/>
            <person name="Copeland A."/>
            <person name="Lucas S."/>
            <person name="Lapidus A."/>
            <person name="Barry K."/>
            <person name="Glavina del Rio T."/>
            <person name="Dalin E."/>
            <person name="Tice H."/>
            <person name="Pitluck S."/>
            <person name="Kiss H."/>
            <person name="Brettin T."/>
            <person name="Bruce D."/>
            <person name="Detter J.C."/>
            <person name="Han C."/>
            <person name="Schmutz J."/>
            <person name="Larimer F."/>
            <person name="Land M."/>
            <person name="Hauser L."/>
            <person name="Kyrpides N."/>
            <person name="Kim E."/>
            <person name="Wawrik B."/>
            <person name="Richardson P."/>
        </authorList>
    </citation>
    <scope>NUCLEOTIDE SEQUENCE [LARGE SCALE GENOMIC DNA]</scope>
    <source>
        <strain evidence="3">DSM 6200 / JCM 39069 / Hxd3</strain>
    </source>
</reference>
<evidence type="ECO:0000259" key="1">
    <source>
        <dbReference type="Pfam" id="PF03109"/>
    </source>
</evidence>
<sequence>MGDILRDSFAVAGEAEAVYARAWDRAASVNAAIRSAPRFTRLFSDLVRIVASYRIHSVKSRFLSDAEAAQALEALHQKNARRIYDLCVEMRGGLIKIGQFASTYTNALPPAYIEYLGRLQDRVPPVPYKAIARRIESEFGRPAEQVFARVDPEPIAAASLAQVHPAELHDGTRVVIKVQMPDIENTAEIDLTAFTIAADLTNDLFPALGLSEISRALADSVKKELDYRQELANILRFNRQTVDDPRVVAPKVYPGLSTQRILTMEKLEGEHLIPFLEAAAPDRRNRLLALIAESFCSQIVTHGFFHADPHPGNMFVLPGDRLGLIDFGCVEHFSAGTYALYMEMISAILSRDAESMARLFESMGFSAGAGAGAPLREMATDFIELLMLDPDQSLADVDTTQKLTRGLELIKKYPGIRVPRHFVLLGRVLLTLGGIMMRYNPDINVFMLMVDQMGKNKL</sequence>
<organism evidence="2 3">
    <name type="scientific">Desulfosudis oleivorans (strain DSM 6200 / JCM 39069 / Hxd3)</name>
    <name type="common">Desulfococcus oleovorans</name>
    <dbReference type="NCBI Taxonomy" id="96561"/>
    <lineage>
        <taxon>Bacteria</taxon>
        <taxon>Pseudomonadati</taxon>
        <taxon>Thermodesulfobacteriota</taxon>
        <taxon>Desulfobacteria</taxon>
        <taxon>Desulfobacterales</taxon>
        <taxon>Desulfosudaceae</taxon>
        <taxon>Desulfosudis</taxon>
    </lineage>
</organism>
<dbReference type="eggNOG" id="COG0661">
    <property type="taxonomic scope" value="Bacteria"/>
</dbReference>
<dbReference type="InterPro" id="IPR051130">
    <property type="entry name" value="Mito_struct-func_regulator"/>
</dbReference>
<dbReference type="PANTHER" id="PTHR43173:SF19">
    <property type="entry name" value="AARF DOMAIN-CONTAINING PROTEIN KINASE 1"/>
    <property type="match status" value="1"/>
</dbReference>
<feature type="domain" description="ABC1 atypical kinase-like" evidence="1">
    <location>
        <begin position="118"/>
        <end position="358"/>
    </location>
</feature>
<evidence type="ECO:0000313" key="3">
    <source>
        <dbReference type="Proteomes" id="UP000008561"/>
    </source>
</evidence>
<dbReference type="CDD" id="cd05121">
    <property type="entry name" value="ABC1_ADCK3-like"/>
    <property type="match status" value="1"/>
</dbReference>
<dbReference type="InterPro" id="IPR011009">
    <property type="entry name" value="Kinase-like_dom_sf"/>
</dbReference>
<gene>
    <name evidence="2" type="ordered locus">Dole_0409</name>
</gene>
<keyword evidence="3" id="KW-1185">Reference proteome</keyword>